<proteinExistence type="predicted"/>
<sequence>MVYAPTHAAGEWALRDLRAALPGRHVLSIPSWQDTLTLAFACGLSDGTSGGAACSFQNQVLRSCSDNHGQRVIASPSTAKTKKPGILLLMGCLPLGGAARHWEELLATGRRGAARHWAQRSCSPLGAEELLAADPKELSVAEEPSAMKAPSPTKTSPDEGTSREGAARYRVGRATRHLLGGAPLPTSFDSRKTAENYGVVARYGDTAWRQQGGGGERLQLCEH</sequence>
<name>G4YG03_PHYSP</name>
<protein>
    <submittedName>
        <fullName evidence="2">Uncharacterized protein</fullName>
    </submittedName>
</protein>
<feature type="region of interest" description="Disordered" evidence="1">
    <location>
        <begin position="139"/>
        <end position="164"/>
    </location>
</feature>
<organism evidence="2 3">
    <name type="scientific">Phytophthora sojae (strain P6497)</name>
    <name type="common">Soybean stem and root rot agent</name>
    <name type="synonym">Phytophthora megasperma f. sp. glycines</name>
    <dbReference type="NCBI Taxonomy" id="1094619"/>
    <lineage>
        <taxon>Eukaryota</taxon>
        <taxon>Sar</taxon>
        <taxon>Stramenopiles</taxon>
        <taxon>Oomycota</taxon>
        <taxon>Peronosporomycetes</taxon>
        <taxon>Peronosporales</taxon>
        <taxon>Peronosporaceae</taxon>
        <taxon>Phytophthora</taxon>
    </lineage>
</organism>
<dbReference type="EMBL" id="JH159151">
    <property type="protein sequence ID" value="EGZ28051.1"/>
    <property type="molecule type" value="Genomic_DNA"/>
</dbReference>
<gene>
    <name evidence="2" type="ORF">PHYSODRAFT_321748</name>
</gene>
<accession>G4YG03</accession>
<evidence type="ECO:0000313" key="2">
    <source>
        <dbReference type="EMBL" id="EGZ28051.1"/>
    </source>
</evidence>
<dbReference type="RefSeq" id="XP_009515326.1">
    <property type="nucleotide sequence ID" value="XM_009517031.1"/>
</dbReference>
<dbReference type="InParanoid" id="G4YG03"/>
<reference evidence="2 3" key="1">
    <citation type="journal article" date="2006" name="Science">
        <title>Phytophthora genome sequences uncover evolutionary origins and mechanisms of pathogenesis.</title>
        <authorList>
            <person name="Tyler B.M."/>
            <person name="Tripathy S."/>
            <person name="Zhang X."/>
            <person name="Dehal P."/>
            <person name="Jiang R.H."/>
            <person name="Aerts A."/>
            <person name="Arredondo F.D."/>
            <person name="Baxter L."/>
            <person name="Bensasson D."/>
            <person name="Beynon J.L."/>
            <person name="Chapman J."/>
            <person name="Damasceno C.M."/>
            <person name="Dorrance A.E."/>
            <person name="Dou D."/>
            <person name="Dickerman A.W."/>
            <person name="Dubchak I.L."/>
            <person name="Garbelotto M."/>
            <person name="Gijzen M."/>
            <person name="Gordon S.G."/>
            <person name="Govers F."/>
            <person name="Grunwald N.J."/>
            <person name="Huang W."/>
            <person name="Ivors K.L."/>
            <person name="Jones R.W."/>
            <person name="Kamoun S."/>
            <person name="Krampis K."/>
            <person name="Lamour K.H."/>
            <person name="Lee M.K."/>
            <person name="McDonald W.H."/>
            <person name="Medina M."/>
            <person name="Meijer H.J."/>
            <person name="Nordberg E.K."/>
            <person name="Maclean D.J."/>
            <person name="Ospina-Giraldo M.D."/>
            <person name="Morris P.F."/>
            <person name="Phuntumart V."/>
            <person name="Putnam N.H."/>
            <person name="Rash S."/>
            <person name="Rose J.K."/>
            <person name="Sakihama Y."/>
            <person name="Salamov A.A."/>
            <person name="Savidor A."/>
            <person name="Scheuring C.F."/>
            <person name="Smith B.M."/>
            <person name="Sobral B.W."/>
            <person name="Terry A."/>
            <person name="Torto-Alalibo T.A."/>
            <person name="Win J."/>
            <person name="Xu Z."/>
            <person name="Zhang H."/>
            <person name="Grigoriev I.V."/>
            <person name="Rokhsar D.S."/>
            <person name="Boore J.L."/>
        </authorList>
    </citation>
    <scope>NUCLEOTIDE SEQUENCE [LARGE SCALE GENOMIC DNA]</scope>
    <source>
        <strain evidence="2 3">P6497</strain>
    </source>
</reference>
<dbReference type="Proteomes" id="UP000002640">
    <property type="component" value="Unassembled WGS sequence"/>
</dbReference>
<evidence type="ECO:0000313" key="3">
    <source>
        <dbReference type="Proteomes" id="UP000002640"/>
    </source>
</evidence>
<dbReference type="KEGG" id="psoj:PHYSODRAFT_321748"/>
<keyword evidence="3" id="KW-1185">Reference proteome</keyword>
<dbReference type="GeneID" id="20644714"/>
<evidence type="ECO:0000256" key="1">
    <source>
        <dbReference type="SAM" id="MobiDB-lite"/>
    </source>
</evidence>
<dbReference type="AlphaFoldDB" id="G4YG03"/>